<feature type="compositionally biased region" description="Polar residues" evidence="1">
    <location>
        <begin position="1"/>
        <end position="12"/>
    </location>
</feature>
<feature type="compositionally biased region" description="Polar residues" evidence="1">
    <location>
        <begin position="55"/>
        <end position="64"/>
    </location>
</feature>
<sequence length="93" mass="9371">MADSASQTSSTRHVPRCRGNHRAPLVHSDKAASSSSTPTGGLQSATMPPTGARAPSSSLEQSTAAAVKARSRATPAASVSSPLSTQDGALRRS</sequence>
<proteinExistence type="predicted"/>
<protein>
    <submittedName>
        <fullName evidence="2">Uncharacterized protein</fullName>
    </submittedName>
</protein>
<feature type="region of interest" description="Disordered" evidence="1">
    <location>
        <begin position="1"/>
        <end position="93"/>
    </location>
</feature>
<name>A0A0P1BRU6_9BASI</name>
<reference evidence="3" key="1">
    <citation type="submission" date="2014-09" db="EMBL/GenBank/DDBJ databases">
        <authorList>
            <person name="Sharma Rahul"/>
            <person name="Thines Marco"/>
        </authorList>
    </citation>
    <scope>NUCLEOTIDE SEQUENCE [LARGE SCALE GENOMIC DNA]</scope>
</reference>
<dbReference type="EMBL" id="CCYA01000276">
    <property type="protein sequence ID" value="CEH18637.1"/>
    <property type="molecule type" value="Genomic_DNA"/>
</dbReference>
<dbReference type="AlphaFoldDB" id="A0A0P1BRU6"/>
<dbReference type="Proteomes" id="UP000054845">
    <property type="component" value="Unassembled WGS sequence"/>
</dbReference>
<organism evidence="2 3">
    <name type="scientific">Ceraceosorus bombacis</name>
    <dbReference type="NCBI Taxonomy" id="401625"/>
    <lineage>
        <taxon>Eukaryota</taxon>
        <taxon>Fungi</taxon>
        <taxon>Dikarya</taxon>
        <taxon>Basidiomycota</taxon>
        <taxon>Ustilaginomycotina</taxon>
        <taxon>Exobasidiomycetes</taxon>
        <taxon>Ceraceosorales</taxon>
        <taxon>Ceraceosoraceae</taxon>
        <taxon>Ceraceosorus</taxon>
    </lineage>
</organism>
<evidence type="ECO:0000256" key="1">
    <source>
        <dbReference type="SAM" id="MobiDB-lite"/>
    </source>
</evidence>
<feature type="compositionally biased region" description="Polar residues" evidence="1">
    <location>
        <begin position="77"/>
        <end position="87"/>
    </location>
</feature>
<evidence type="ECO:0000313" key="3">
    <source>
        <dbReference type="Proteomes" id="UP000054845"/>
    </source>
</evidence>
<accession>A0A0P1BRU6</accession>
<feature type="compositionally biased region" description="Polar residues" evidence="1">
    <location>
        <begin position="31"/>
        <end position="47"/>
    </location>
</feature>
<keyword evidence="3" id="KW-1185">Reference proteome</keyword>
<evidence type="ECO:0000313" key="2">
    <source>
        <dbReference type="EMBL" id="CEH18637.1"/>
    </source>
</evidence>